<feature type="transmembrane region" description="Helical" evidence="7">
    <location>
        <begin position="508"/>
        <end position="526"/>
    </location>
</feature>
<accession>A0ABY5KHC1</accession>
<evidence type="ECO:0000313" key="10">
    <source>
        <dbReference type="Proteomes" id="UP001315860"/>
    </source>
</evidence>
<reference evidence="9 10" key="1">
    <citation type="submission" date="2022-07" db="EMBL/GenBank/DDBJ databases">
        <title>Novel species in genus Aeromicrobium.</title>
        <authorList>
            <person name="Ye L."/>
        </authorList>
    </citation>
    <scope>NUCLEOTIDE SEQUENCE [LARGE SCALE GENOMIC DNA]</scope>
    <source>
        <strain evidence="10">zg-Y50</strain>
    </source>
</reference>
<dbReference type="Proteomes" id="UP001315860">
    <property type="component" value="Chromosome"/>
</dbReference>
<dbReference type="InterPro" id="IPR001958">
    <property type="entry name" value="Tet-R_TetA/multi-R_MdtG-like"/>
</dbReference>
<feature type="transmembrane region" description="Helical" evidence="7">
    <location>
        <begin position="147"/>
        <end position="167"/>
    </location>
</feature>
<feature type="transmembrane region" description="Helical" evidence="7">
    <location>
        <begin position="179"/>
        <end position="197"/>
    </location>
</feature>
<evidence type="ECO:0000256" key="2">
    <source>
        <dbReference type="ARBA" id="ARBA00022448"/>
    </source>
</evidence>
<dbReference type="InterPro" id="IPR004638">
    <property type="entry name" value="EmrB-like"/>
</dbReference>
<comment type="subcellular location">
    <subcellularLocation>
        <location evidence="1">Cell membrane</location>
        <topology evidence="1">Multi-pass membrane protein</topology>
    </subcellularLocation>
</comment>
<keyword evidence="3" id="KW-1003">Cell membrane</keyword>
<gene>
    <name evidence="9" type="ORF">NP095_03805</name>
</gene>
<feature type="transmembrane region" description="Helical" evidence="7">
    <location>
        <begin position="203"/>
        <end position="225"/>
    </location>
</feature>
<evidence type="ECO:0000256" key="5">
    <source>
        <dbReference type="ARBA" id="ARBA00022989"/>
    </source>
</evidence>
<evidence type="ECO:0000313" key="9">
    <source>
        <dbReference type="EMBL" id="UUI69240.1"/>
    </source>
</evidence>
<dbReference type="PANTHER" id="PTHR23501:SF197">
    <property type="entry name" value="COMD"/>
    <property type="match status" value="1"/>
</dbReference>
<protein>
    <submittedName>
        <fullName evidence="9">MFS transporter</fullName>
    </submittedName>
</protein>
<evidence type="ECO:0000259" key="8">
    <source>
        <dbReference type="PROSITE" id="PS50850"/>
    </source>
</evidence>
<organism evidence="9 10">
    <name type="scientific">Aeromicrobium duanguangcaii</name>
    <dbReference type="NCBI Taxonomy" id="2968086"/>
    <lineage>
        <taxon>Bacteria</taxon>
        <taxon>Bacillati</taxon>
        <taxon>Actinomycetota</taxon>
        <taxon>Actinomycetes</taxon>
        <taxon>Propionibacteriales</taxon>
        <taxon>Nocardioidaceae</taxon>
        <taxon>Aeromicrobium</taxon>
    </lineage>
</organism>
<dbReference type="RefSeq" id="WP_256766118.1">
    <property type="nucleotide sequence ID" value="NZ_CP101990.1"/>
</dbReference>
<feature type="transmembrane region" description="Helical" evidence="7">
    <location>
        <begin position="346"/>
        <end position="365"/>
    </location>
</feature>
<dbReference type="CDD" id="cd17502">
    <property type="entry name" value="MFS_Azr1_MDR_like"/>
    <property type="match status" value="1"/>
</dbReference>
<name>A0ABY5KHC1_9ACTN</name>
<keyword evidence="2" id="KW-0813">Transport</keyword>
<dbReference type="InterPro" id="IPR011701">
    <property type="entry name" value="MFS"/>
</dbReference>
<dbReference type="InterPro" id="IPR036259">
    <property type="entry name" value="MFS_trans_sf"/>
</dbReference>
<dbReference type="NCBIfam" id="TIGR00711">
    <property type="entry name" value="efflux_EmrB"/>
    <property type="match status" value="1"/>
</dbReference>
<evidence type="ECO:0000256" key="6">
    <source>
        <dbReference type="ARBA" id="ARBA00023136"/>
    </source>
</evidence>
<feature type="transmembrane region" description="Helical" evidence="7">
    <location>
        <begin position="401"/>
        <end position="421"/>
    </location>
</feature>
<dbReference type="SUPFAM" id="SSF103473">
    <property type="entry name" value="MFS general substrate transporter"/>
    <property type="match status" value="1"/>
</dbReference>
<dbReference type="PANTHER" id="PTHR23501">
    <property type="entry name" value="MAJOR FACILITATOR SUPERFAMILY"/>
    <property type="match status" value="1"/>
</dbReference>
<feature type="transmembrane region" description="Helical" evidence="7">
    <location>
        <begin position="265"/>
        <end position="287"/>
    </location>
</feature>
<keyword evidence="4 7" id="KW-0812">Transmembrane</keyword>
<dbReference type="Gene3D" id="1.20.1720.10">
    <property type="entry name" value="Multidrug resistance protein D"/>
    <property type="match status" value="1"/>
</dbReference>
<feature type="transmembrane region" description="Helical" evidence="7">
    <location>
        <begin position="308"/>
        <end position="334"/>
    </location>
</feature>
<feature type="transmembrane region" description="Helical" evidence="7">
    <location>
        <begin position="51"/>
        <end position="75"/>
    </location>
</feature>
<dbReference type="PROSITE" id="PS50850">
    <property type="entry name" value="MFS"/>
    <property type="match status" value="1"/>
</dbReference>
<evidence type="ECO:0000256" key="4">
    <source>
        <dbReference type="ARBA" id="ARBA00022692"/>
    </source>
</evidence>
<proteinExistence type="predicted"/>
<keyword evidence="10" id="KW-1185">Reference proteome</keyword>
<dbReference type="PRINTS" id="PR01035">
    <property type="entry name" value="TCRTETA"/>
</dbReference>
<evidence type="ECO:0000256" key="7">
    <source>
        <dbReference type="SAM" id="Phobius"/>
    </source>
</evidence>
<keyword evidence="5 7" id="KW-1133">Transmembrane helix</keyword>
<sequence>MGSCGRERALRNALGCTEGVPSRRRRALSAIATTPAPAPVATRALTGWRRIAAFATIGMGMLLAALDATIVSTALPTIVGDLGGGTHVSWVVTSYLLAQTTVTVLAGKLGDQFGRKLVFQLSVIIFIAGSALCGLADGMVWLIGSRALQGIGAGGLTVTATALIADIIPLRERGKFQGALGAVFGLATVIGPLVGGLLTDNASWRWCFYVNVPLAAIVVVAARWTIPRVPRGAKPRIDYLGMAAVAVGASMLILATSFGGTTYAWGSWQIIGLLVGGVAVLGVFVLIERRAADPILPPRLFGAKVFTACCALSFVVGFTMLGAMTFLPTFFQYVEGISATESGFRLLPLVVGLLITSVTAGNLVSKTGRYKVFPVVGSLVMALGLFLLSRMDPSTPLAVSSLYLFVLGLGIGMSMQVLTIVVQGSAQYSDLGVATSGVTFFRTMGSAFGAAIFGTLYGNFLQSRLPDAIAKAPSVTPADRATPEALHALPERVIAPIVDAYSEALTHVFLWAVPVAVIAFVLALVLPQVKLADTVAGAAPDLGAGFGAPDSPANEEVLSRRITNLLYGRHRDRVLDLLQSGEEDLDAAGLWAVVQVHGLTAAGHHADVGQIARSRNLPTAVLEPPFRRVISAGYVEGDLDDLTLTARGRGAVDRLRDDLVAWITDHLEGTSDNSPEVIGTAIASVVRRVVVERAEADISPAEEPLVGAGR</sequence>
<evidence type="ECO:0000256" key="1">
    <source>
        <dbReference type="ARBA" id="ARBA00004651"/>
    </source>
</evidence>
<feature type="transmembrane region" description="Helical" evidence="7">
    <location>
        <begin position="433"/>
        <end position="457"/>
    </location>
</feature>
<feature type="transmembrane region" description="Helical" evidence="7">
    <location>
        <begin position="118"/>
        <end position="141"/>
    </location>
</feature>
<dbReference type="EMBL" id="CP101990">
    <property type="protein sequence ID" value="UUI69240.1"/>
    <property type="molecule type" value="Genomic_DNA"/>
</dbReference>
<feature type="domain" description="Major facilitator superfamily (MFS) profile" evidence="8">
    <location>
        <begin position="53"/>
        <end position="531"/>
    </location>
</feature>
<dbReference type="Gene3D" id="1.20.1250.20">
    <property type="entry name" value="MFS general substrate transporter like domains"/>
    <property type="match status" value="1"/>
</dbReference>
<keyword evidence="6 7" id="KW-0472">Membrane</keyword>
<feature type="transmembrane region" description="Helical" evidence="7">
    <location>
        <begin position="372"/>
        <end position="389"/>
    </location>
</feature>
<dbReference type="InterPro" id="IPR020846">
    <property type="entry name" value="MFS_dom"/>
</dbReference>
<feature type="transmembrane region" description="Helical" evidence="7">
    <location>
        <begin position="87"/>
        <end position="106"/>
    </location>
</feature>
<dbReference type="Pfam" id="PF07690">
    <property type="entry name" value="MFS_1"/>
    <property type="match status" value="2"/>
</dbReference>
<feature type="transmembrane region" description="Helical" evidence="7">
    <location>
        <begin position="237"/>
        <end position="259"/>
    </location>
</feature>
<evidence type="ECO:0000256" key="3">
    <source>
        <dbReference type="ARBA" id="ARBA00022475"/>
    </source>
</evidence>